<dbReference type="Gene3D" id="3.20.20.120">
    <property type="entry name" value="Enolase-like C-terminal domain"/>
    <property type="match status" value="1"/>
</dbReference>
<accession>A0A1H8WBS2</accession>
<dbReference type="AlphaFoldDB" id="A0A1H8WBS2"/>
<dbReference type="InterPro" id="IPR013341">
    <property type="entry name" value="Mandelate_racemase_N_dom"/>
</dbReference>
<dbReference type="Pfam" id="PF13378">
    <property type="entry name" value="MR_MLE_C"/>
    <property type="match status" value="1"/>
</dbReference>
<dbReference type="Gene3D" id="3.30.390.10">
    <property type="entry name" value="Enolase-like, N-terminal domain"/>
    <property type="match status" value="1"/>
</dbReference>
<evidence type="ECO:0000256" key="2">
    <source>
        <dbReference type="ARBA" id="ARBA00008031"/>
    </source>
</evidence>
<evidence type="ECO:0000256" key="5">
    <source>
        <dbReference type="ARBA" id="ARBA00023235"/>
    </source>
</evidence>
<dbReference type="CDD" id="cd03319">
    <property type="entry name" value="L-Ala-DL-Glu_epimerase"/>
    <property type="match status" value="1"/>
</dbReference>
<dbReference type="SUPFAM" id="SSF51604">
    <property type="entry name" value="Enolase C-terminal domain-like"/>
    <property type="match status" value="1"/>
</dbReference>
<evidence type="ECO:0000259" key="6">
    <source>
        <dbReference type="SMART" id="SM00922"/>
    </source>
</evidence>
<dbReference type="GO" id="GO:0046872">
    <property type="term" value="F:metal ion binding"/>
    <property type="evidence" value="ECO:0007669"/>
    <property type="project" value="UniProtKB-KW"/>
</dbReference>
<dbReference type="InterPro" id="IPR013342">
    <property type="entry name" value="Mandelate_racemase_C"/>
</dbReference>
<dbReference type="EMBL" id="FODV01000026">
    <property type="protein sequence ID" value="SEP24887.1"/>
    <property type="molecule type" value="Genomic_DNA"/>
</dbReference>
<dbReference type="InterPro" id="IPR036849">
    <property type="entry name" value="Enolase-like_C_sf"/>
</dbReference>
<keyword evidence="8" id="KW-1185">Reference proteome</keyword>
<dbReference type="FunFam" id="3.30.390.10:FF:000009">
    <property type="entry name" value="Hydrophobic dipeptide epimerase"/>
    <property type="match status" value="1"/>
</dbReference>
<keyword evidence="4" id="KW-0460">Magnesium</keyword>
<keyword evidence="3" id="KW-0479">Metal-binding</keyword>
<organism evidence="7 8">
    <name type="scientific">Halogranum amylolyticum</name>
    <dbReference type="NCBI Taxonomy" id="660520"/>
    <lineage>
        <taxon>Archaea</taxon>
        <taxon>Methanobacteriati</taxon>
        <taxon>Methanobacteriota</taxon>
        <taxon>Stenosarchaea group</taxon>
        <taxon>Halobacteria</taxon>
        <taxon>Halobacteriales</taxon>
        <taxon>Haloferacaceae</taxon>
    </lineage>
</organism>
<comment type="cofactor">
    <cofactor evidence="1">
        <name>Mg(2+)</name>
        <dbReference type="ChEBI" id="CHEBI:18420"/>
    </cofactor>
</comment>
<dbReference type="Proteomes" id="UP000199126">
    <property type="component" value="Unassembled WGS sequence"/>
</dbReference>
<dbReference type="InterPro" id="IPR029017">
    <property type="entry name" value="Enolase-like_N"/>
</dbReference>
<comment type="similarity">
    <text evidence="2">Belongs to the mandelate racemase/muconate lactonizing enzyme family.</text>
</comment>
<dbReference type="PANTHER" id="PTHR48073:SF2">
    <property type="entry name" value="O-SUCCINYLBENZOATE SYNTHASE"/>
    <property type="match status" value="1"/>
</dbReference>
<name>A0A1H8WBS2_9EURY</name>
<dbReference type="SMART" id="SM00922">
    <property type="entry name" value="MR_MLE"/>
    <property type="match status" value="1"/>
</dbReference>
<sequence length="372" mass="40011">MKIQEVTLHEFQLPLSEPFVTALRPIPELERVLVEVTTDTGLTGLGEAAPSYEVTGESQRSTVAILEDVLAPLLVGRNPLAINTLTKELKDVVDGAPSAHAAVEMALQDLRGKNAGVPLYELWGGDPAESVSITVPKVISLKDPDEMASDASDAVASGYDRFKIKVGGDPQTDIERIRSVREAIPTHVSLKADANQGWKDAKTALSVLRHTQSDINVIEQPVADDNVDDLSFLRSRLDIPVMPDESVKTASDASKLVKMEAGDVYNIKLMKAGGLNEAIRINTVAEADNRPTQLGSMVEGHVGTAAGAHFVAAFENVIWNEMVGPFMTEDGITDLQVAEPRIEVDGPGLGVTIDHDRLEQLATNQTIISSQK</sequence>
<dbReference type="InterPro" id="IPR034603">
    <property type="entry name" value="Dipeptide_epimerase"/>
</dbReference>
<dbReference type="SFLD" id="SFLDG00180">
    <property type="entry name" value="muconate_cycloisomerase"/>
    <property type="match status" value="1"/>
</dbReference>
<proteinExistence type="inferred from homology"/>
<dbReference type="RefSeq" id="WP_170864930.1">
    <property type="nucleotide sequence ID" value="NZ_FODV01000026.1"/>
</dbReference>
<evidence type="ECO:0000313" key="8">
    <source>
        <dbReference type="Proteomes" id="UP000199126"/>
    </source>
</evidence>
<dbReference type="PANTHER" id="PTHR48073">
    <property type="entry name" value="O-SUCCINYLBENZOATE SYNTHASE-RELATED"/>
    <property type="match status" value="1"/>
</dbReference>
<dbReference type="InterPro" id="IPR029065">
    <property type="entry name" value="Enolase_C-like"/>
</dbReference>
<protein>
    <submittedName>
        <fullName evidence="7">L-alanine-DL-glutamate epimerase</fullName>
    </submittedName>
</protein>
<evidence type="ECO:0000256" key="4">
    <source>
        <dbReference type="ARBA" id="ARBA00022842"/>
    </source>
</evidence>
<keyword evidence="5" id="KW-0413">Isomerase</keyword>
<feature type="domain" description="Mandelate racemase/muconate lactonizing enzyme C-terminal" evidence="6">
    <location>
        <begin position="144"/>
        <end position="240"/>
    </location>
</feature>
<dbReference type="GO" id="GO:0016855">
    <property type="term" value="F:racemase and epimerase activity, acting on amino acids and derivatives"/>
    <property type="evidence" value="ECO:0007669"/>
    <property type="project" value="InterPro"/>
</dbReference>
<dbReference type="Pfam" id="PF02746">
    <property type="entry name" value="MR_MLE_N"/>
    <property type="match status" value="1"/>
</dbReference>
<evidence type="ECO:0000256" key="1">
    <source>
        <dbReference type="ARBA" id="ARBA00001946"/>
    </source>
</evidence>
<evidence type="ECO:0000313" key="7">
    <source>
        <dbReference type="EMBL" id="SEP24887.1"/>
    </source>
</evidence>
<reference evidence="8" key="1">
    <citation type="submission" date="2016-10" db="EMBL/GenBank/DDBJ databases">
        <authorList>
            <person name="Varghese N."/>
            <person name="Submissions S."/>
        </authorList>
    </citation>
    <scope>NUCLEOTIDE SEQUENCE [LARGE SCALE GENOMIC DNA]</scope>
    <source>
        <strain evidence="8">CGMCC 1.10121</strain>
    </source>
</reference>
<dbReference type="SUPFAM" id="SSF54826">
    <property type="entry name" value="Enolase N-terminal domain-like"/>
    <property type="match status" value="1"/>
</dbReference>
<evidence type="ECO:0000256" key="3">
    <source>
        <dbReference type="ARBA" id="ARBA00022723"/>
    </source>
</evidence>
<dbReference type="SFLD" id="SFLDS00001">
    <property type="entry name" value="Enolase"/>
    <property type="match status" value="1"/>
</dbReference>
<gene>
    <name evidence="7" type="ORF">SAMN04487948_12637</name>
</gene>
<dbReference type="SFLD" id="SFLDF00009">
    <property type="entry name" value="o-succinylbenzoate_synthase"/>
    <property type="match status" value="1"/>
</dbReference>
<dbReference type="OrthoDB" id="42605at2157"/>